<keyword evidence="3" id="KW-1185">Reference proteome</keyword>
<comment type="caution">
    <text evidence="2">The sequence shown here is derived from an EMBL/GenBank/DDBJ whole genome shotgun (WGS) entry which is preliminary data.</text>
</comment>
<accession>A0AA40FMG5</accession>
<feature type="compositionally biased region" description="Polar residues" evidence="1">
    <location>
        <begin position="107"/>
        <end position="124"/>
    </location>
</feature>
<evidence type="ECO:0000256" key="1">
    <source>
        <dbReference type="SAM" id="MobiDB-lite"/>
    </source>
</evidence>
<protein>
    <submittedName>
        <fullName evidence="2">Uncharacterized protein</fullName>
    </submittedName>
</protein>
<evidence type="ECO:0000313" key="3">
    <source>
        <dbReference type="Proteomes" id="UP001177670"/>
    </source>
</evidence>
<reference evidence="2" key="1">
    <citation type="submission" date="2021-10" db="EMBL/GenBank/DDBJ databases">
        <title>Melipona bicolor Genome sequencing and assembly.</title>
        <authorList>
            <person name="Araujo N.S."/>
            <person name="Arias M.C."/>
        </authorList>
    </citation>
    <scope>NUCLEOTIDE SEQUENCE</scope>
    <source>
        <strain evidence="2">USP_2M_L1-L4_2017</strain>
        <tissue evidence="2">Whole body</tissue>
    </source>
</reference>
<dbReference type="AlphaFoldDB" id="A0AA40FMG5"/>
<name>A0AA40FMG5_9HYME</name>
<gene>
    <name evidence="2" type="ORF">K0M31_009738</name>
</gene>
<organism evidence="2 3">
    <name type="scientific">Melipona bicolor</name>
    <dbReference type="NCBI Taxonomy" id="60889"/>
    <lineage>
        <taxon>Eukaryota</taxon>
        <taxon>Metazoa</taxon>
        <taxon>Ecdysozoa</taxon>
        <taxon>Arthropoda</taxon>
        <taxon>Hexapoda</taxon>
        <taxon>Insecta</taxon>
        <taxon>Pterygota</taxon>
        <taxon>Neoptera</taxon>
        <taxon>Endopterygota</taxon>
        <taxon>Hymenoptera</taxon>
        <taxon>Apocrita</taxon>
        <taxon>Aculeata</taxon>
        <taxon>Apoidea</taxon>
        <taxon>Anthophila</taxon>
        <taxon>Apidae</taxon>
        <taxon>Melipona</taxon>
    </lineage>
</organism>
<proteinExistence type="predicted"/>
<dbReference type="Proteomes" id="UP001177670">
    <property type="component" value="Unassembled WGS sequence"/>
</dbReference>
<feature type="compositionally biased region" description="Basic and acidic residues" evidence="1">
    <location>
        <begin position="65"/>
        <end position="105"/>
    </location>
</feature>
<feature type="region of interest" description="Disordered" evidence="1">
    <location>
        <begin position="65"/>
        <end position="124"/>
    </location>
</feature>
<sequence>MRYCLRFVEANRKVCRCIAFVKVTRKFAKGEKEREGVIQKHEVGGRVKEKIVENRRATALGRIRERGKQEEGKEAARQRESIFRRSEGNLTNKSDHRRAGGKRFDLTNGSPLRRSTTGTPIILP</sequence>
<dbReference type="EMBL" id="JAHYIQ010000024">
    <property type="protein sequence ID" value="KAK1121888.1"/>
    <property type="molecule type" value="Genomic_DNA"/>
</dbReference>
<evidence type="ECO:0000313" key="2">
    <source>
        <dbReference type="EMBL" id="KAK1121888.1"/>
    </source>
</evidence>